<organism evidence="2 3">
    <name type="scientific">Caerostris darwini</name>
    <dbReference type="NCBI Taxonomy" id="1538125"/>
    <lineage>
        <taxon>Eukaryota</taxon>
        <taxon>Metazoa</taxon>
        <taxon>Ecdysozoa</taxon>
        <taxon>Arthropoda</taxon>
        <taxon>Chelicerata</taxon>
        <taxon>Arachnida</taxon>
        <taxon>Araneae</taxon>
        <taxon>Araneomorphae</taxon>
        <taxon>Entelegynae</taxon>
        <taxon>Araneoidea</taxon>
        <taxon>Araneidae</taxon>
        <taxon>Caerostris</taxon>
    </lineage>
</organism>
<name>A0AAV4NRM7_9ARAC</name>
<feature type="transmembrane region" description="Helical" evidence="1">
    <location>
        <begin position="12"/>
        <end position="34"/>
    </location>
</feature>
<sequence>MHMENSKSEENLFSIQFSLLIAYVDMGFEVYGAVQRDRMLHEHVVGHLSSGRLRFRATTQGSAQVRTVTKLCKRVQPHKKESNQAAV</sequence>
<comment type="caution">
    <text evidence="2">The sequence shown here is derived from an EMBL/GenBank/DDBJ whole genome shotgun (WGS) entry which is preliminary data.</text>
</comment>
<gene>
    <name evidence="2" type="ORF">CDAR_242021</name>
</gene>
<keyword evidence="1" id="KW-0812">Transmembrane</keyword>
<evidence type="ECO:0000256" key="1">
    <source>
        <dbReference type="SAM" id="Phobius"/>
    </source>
</evidence>
<keyword evidence="3" id="KW-1185">Reference proteome</keyword>
<dbReference type="Proteomes" id="UP001054837">
    <property type="component" value="Unassembled WGS sequence"/>
</dbReference>
<evidence type="ECO:0000313" key="3">
    <source>
        <dbReference type="Proteomes" id="UP001054837"/>
    </source>
</evidence>
<keyword evidence="1" id="KW-1133">Transmembrane helix</keyword>
<dbReference type="AlphaFoldDB" id="A0AAV4NRM7"/>
<proteinExistence type="predicted"/>
<reference evidence="2 3" key="1">
    <citation type="submission" date="2021-06" db="EMBL/GenBank/DDBJ databases">
        <title>Caerostris darwini draft genome.</title>
        <authorList>
            <person name="Kono N."/>
            <person name="Arakawa K."/>
        </authorList>
    </citation>
    <scope>NUCLEOTIDE SEQUENCE [LARGE SCALE GENOMIC DNA]</scope>
</reference>
<accession>A0AAV4NRM7</accession>
<dbReference type="EMBL" id="BPLQ01001822">
    <property type="protein sequence ID" value="GIX85782.1"/>
    <property type="molecule type" value="Genomic_DNA"/>
</dbReference>
<keyword evidence="1" id="KW-0472">Membrane</keyword>
<evidence type="ECO:0000313" key="2">
    <source>
        <dbReference type="EMBL" id="GIX85782.1"/>
    </source>
</evidence>
<protein>
    <submittedName>
        <fullName evidence="2">Uncharacterized protein</fullName>
    </submittedName>
</protein>